<evidence type="ECO:0000259" key="1">
    <source>
        <dbReference type="Pfam" id="PF00535"/>
    </source>
</evidence>
<evidence type="ECO:0000313" key="2">
    <source>
        <dbReference type="EMBL" id="KKQ83491.1"/>
    </source>
</evidence>
<organism evidence="2 3">
    <name type="scientific">Candidatus Woesebacteria bacterium GW2011_GWA1_38_8</name>
    <dbReference type="NCBI Taxonomy" id="1618547"/>
    <lineage>
        <taxon>Bacteria</taxon>
        <taxon>Candidatus Woeseibacteriota</taxon>
    </lineage>
</organism>
<sequence>MSTKLSAIIIAKNEEARIAECLKRLSFADEIIVVDNGSTDKTMKLAQEQGAKMLEAQEKDFASVRELGLAHAAGKWVLYIDADEEVGEKLRKEIRQVIRMSEPTAYFIRRDTYYLGYHWPYQDKVERLFLKSALKGWHGRLHETPVFAGNTGTLTHPLIHRTHRTLEEMLDKTNDWSEIEAELRLETDHPPVVWWRFLRVMFSGFMRSFIDQRGWRAGTVGWIESIYQAFSMFVTYAKLWEMQQTKK</sequence>
<dbReference type="PANTHER" id="PTHR43630">
    <property type="entry name" value="POLY-BETA-1,6-N-ACETYL-D-GLUCOSAMINE SYNTHASE"/>
    <property type="match status" value="1"/>
</dbReference>
<gene>
    <name evidence="2" type="ORF">UT06_C0021G0002</name>
</gene>
<dbReference type="CDD" id="cd02511">
    <property type="entry name" value="Beta4Glucosyltransferase"/>
    <property type="match status" value="1"/>
</dbReference>
<dbReference type="EMBL" id="LBVJ01000021">
    <property type="protein sequence ID" value="KKQ83491.1"/>
    <property type="molecule type" value="Genomic_DNA"/>
</dbReference>
<feature type="domain" description="Glycosyltransferase 2-like" evidence="1">
    <location>
        <begin position="6"/>
        <end position="103"/>
    </location>
</feature>
<dbReference type="PANTHER" id="PTHR43630:SF2">
    <property type="entry name" value="GLYCOSYLTRANSFERASE"/>
    <property type="match status" value="1"/>
</dbReference>
<dbReference type="AlphaFoldDB" id="A0A0G0P2D6"/>
<name>A0A0G0P2D6_9BACT</name>
<comment type="caution">
    <text evidence="2">The sequence shown here is derived from an EMBL/GenBank/DDBJ whole genome shotgun (WGS) entry which is preliminary data.</text>
</comment>
<accession>A0A0G0P2D6</accession>
<evidence type="ECO:0000313" key="3">
    <source>
        <dbReference type="Proteomes" id="UP000034710"/>
    </source>
</evidence>
<dbReference type="SUPFAM" id="SSF53448">
    <property type="entry name" value="Nucleotide-diphospho-sugar transferases"/>
    <property type="match status" value="1"/>
</dbReference>
<proteinExistence type="predicted"/>
<dbReference type="InterPro" id="IPR001173">
    <property type="entry name" value="Glyco_trans_2-like"/>
</dbReference>
<dbReference type="InterPro" id="IPR029044">
    <property type="entry name" value="Nucleotide-diphossugar_trans"/>
</dbReference>
<keyword evidence="2" id="KW-0808">Transferase</keyword>
<reference evidence="2 3" key="1">
    <citation type="journal article" date="2015" name="Nature">
        <title>rRNA introns, odd ribosomes, and small enigmatic genomes across a large radiation of phyla.</title>
        <authorList>
            <person name="Brown C.T."/>
            <person name="Hug L.A."/>
            <person name="Thomas B.C."/>
            <person name="Sharon I."/>
            <person name="Castelle C.J."/>
            <person name="Singh A."/>
            <person name="Wilkins M.J."/>
            <person name="Williams K.H."/>
            <person name="Banfield J.F."/>
        </authorList>
    </citation>
    <scope>NUCLEOTIDE SEQUENCE [LARGE SCALE GENOMIC DNA]</scope>
</reference>
<dbReference type="Gene3D" id="3.90.550.10">
    <property type="entry name" value="Spore Coat Polysaccharide Biosynthesis Protein SpsA, Chain A"/>
    <property type="match status" value="1"/>
</dbReference>
<dbReference type="Proteomes" id="UP000034710">
    <property type="component" value="Unassembled WGS sequence"/>
</dbReference>
<protein>
    <submittedName>
        <fullName evidence="2">Beta 1,4 glucosyltransferase</fullName>
    </submittedName>
</protein>
<dbReference type="Pfam" id="PF00535">
    <property type="entry name" value="Glycos_transf_2"/>
    <property type="match status" value="1"/>
</dbReference>
<dbReference type="GO" id="GO:0016740">
    <property type="term" value="F:transferase activity"/>
    <property type="evidence" value="ECO:0007669"/>
    <property type="project" value="UniProtKB-KW"/>
</dbReference>